<dbReference type="GO" id="GO:0046872">
    <property type="term" value="F:metal ion binding"/>
    <property type="evidence" value="ECO:0007669"/>
    <property type="project" value="InterPro"/>
</dbReference>
<dbReference type="InterPro" id="IPR013815">
    <property type="entry name" value="ATP_grasp_subdomain_1"/>
</dbReference>
<dbReference type="GO" id="GO:0009113">
    <property type="term" value="P:purine nucleobase biosynthetic process"/>
    <property type="evidence" value="ECO:0007669"/>
    <property type="project" value="InterPro"/>
</dbReference>
<dbReference type="InterPro" id="IPR020562">
    <property type="entry name" value="PRibGlycinamide_synth_N"/>
</dbReference>
<dbReference type="SMART" id="SM01209">
    <property type="entry name" value="GARS_A"/>
    <property type="match status" value="1"/>
</dbReference>
<dbReference type="InterPro" id="IPR037123">
    <property type="entry name" value="PRibGlycinamide_synth_C_sf"/>
</dbReference>
<comment type="pathway">
    <text evidence="3 12">Purine metabolism; IMP biosynthesis via de novo pathway; N(1)-(5-phospho-D-ribosyl)glycinamide from 5-phospho-alpha-D-ribose 1-diphosphate: step 2/2.</text>
</comment>
<evidence type="ECO:0000256" key="9">
    <source>
        <dbReference type="ARBA" id="ARBA00038345"/>
    </source>
</evidence>
<dbReference type="NCBIfam" id="TIGR00877">
    <property type="entry name" value="purD"/>
    <property type="match status" value="1"/>
</dbReference>
<reference evidence="15" key="1">
    <citation type="submission" date="2022-03" db="EMBL/GenBank/DDBJ databases">
        <title>Draft Genome Sequence of Firmicute Strain S0AB, a Heterotrophic Iron/Sulfur-Oxidizing Extreme Acidophile.</title>
        <authorList>
            <person name="Vergara E."/>
            <person name="Pakostova E."/>
            <person name="Johnson D.B."/>
            <person name="Holmes D.S."/>
        </authorList>
    </citation>
    <scope>NUCLEOTIDE SEQUENCE</scope>
    <source>
        <strain evidence="15">S0AB</strain>
    </source>
</reference>
<dbReference type="EC" id="6.3.4.13" evidence="4 12"/>
<proteinExistence type="inferred from homology"/>
<dbReference type="Pfam" id="PF02844">
    <property type="entry name" value="GARS_N"/>
    <property type="match status" value="1"/>
</dbReference>
<feature type="domain" description="ATP-grasp" evidence="14">
    <location>
        <begin position="113"/>
        <end position="319"/>
    </location>
</feature>
<evidence type="ECO:0000313" key="15">
    <source>
        <dbReference type="EMBL" id="MCI0182713.1"/>
    </source>
</evidence>
<dbReference type="PANTHER" id="PTHR43472:SF1">
    <property type="entry name" value="PHOSPHORIBOSYLAMINE--GLYCINE LIGASE, CHLOROPLASTIC"/>
    <property type="match status" value="1"/>
</dbReference>
<dbReference type="PROSITE" id="PS00184">
    <property type="entry name" value="GARS"/>
    <property type="match status" value="1"/>
</dbReference>
<dbReference type="AlphaFoldDB" id="A0A9X1V9R2"/>
<dbReference type="PROSITE" id="PS50975">
    <property type="entry name" value="ATP_GRASP"/>
    <property type="match status" value="1"/>
</dbReference>
<dbReference type="SUPFAM" id="SSF51246">
    <property type="entry name" value="Rudiment single hybrid motif"/>
    <property type="match status" value="1"/>
</dbReference>
<dbReference type="InterPro" id="IPR020560">
    <property type="entry name" value="PRibGlycinamide_synth_C-dom"/>
</dbReference>
<protein>
    <recommendedName>
        <fullName evidence="4 12">Phosphoribosylamine--glycine ligase</fullName>
        <ecNumber evidence="4 12">6.3.4.13</ecNumber>
    </recommendedName>
    <alternativeName>
        <fullName evidence="12">GARS</fullName>
    </alternativeName>
    <alternativeName>
        <fullName evidence="11 12">Phosphoribosylglycinamide synthetase</fullName>
    </alternativeName>
    <alternativeName>
        <fullName evidence="10 12">glycinamide ribonucleotide synthetase</fullName>
    </alternativeName>
</protein>
<dbReference type="Gene3D" id="3.90.600.10">
    <property type="entry name" value="Phosphoribosylglycinamide synthetase, C-terminal domain"/>
    <property type="match status" value="1"/>
</dbReference>
<dbReference type="Gene3D" id="3.30.470.20">
    <property type="entry name" value="ATP-grasp fold, B domain"/>
    <property type="match status" value="1"/>
</dbReference>
<comment type="catalytic activity">
    <reaction evidence="12">
        <text>5-phospho-beta-D-ribosylamine + glycine + ATP = N(1)-(5-phospho-beta-D-ribosyl)glycinamide + ADP + phosphate + H(+)</text>
        <dbReference type="Rhea" id="RHEA:17453"/>
        <dbReference type="ChEBI" id="CHEBI:15378"/>
        <dbReference type="ChEBI" id="CHEBI:30616"/>
        <dbReference type="ChEBI" id="CHEBI:43474"/>
        <dbReference type="ChEBI" id="CHEBI:57305"/>
        <dbReference type="ChEBI" id="CHEBI:58681"/>
        <dbReference type="ChEBI" id="CHEBI:143788"/>
        <dbReference type="ChEBI" id="CHEBI:456216"/>
        <dbReference type="EC" id="6.3.4.13"/>
    </reaction>
</comment>
<keyword evidence="7 12" id="KW-0658">Purine biosynthesis</keyword>
<dbReference type="InterPro" id="IPR020561">
    <property type="entry name" value="PRibGlycinamid_synth_ATP-grasp"/>
</dbReference>
<comment type="caution">
    <text evidence="15">The sequence shown here is derived from an EMBL/GenBank/DDBJ whole genome shotgun (WGS) entry which is preliminary data.</text>
</comment>
<dbReference type="Pfam" id="PF02843">
    <property type="entry name" value="GARS_C"/>
    <property type="match status" value="1"/>
</dbReference>
<dbReference type="Gene3D" id="3.40.50.20">
    <property type="match status" value="1"/>
</dbReference>
<evidence type="ECO:0000256" key="7">
    <source>
        <dbReference type="ARBA" id="ARBA00022755"/>
    </source>
</evidence>
<dbReference type="HAMAP" id="MF_00138">
    <property type="entry name" value="GARS"/>
    <property type="match status" value="1"/>
</dbReference>
<keyword evidence="6 13" id="KW-0547">Nucleotide-binding</keyword>
<dbReference type="InterPro" id="IPR011761">
    <property type="entry name" value="ATP-grasp"/>
</dbReference>
<dbReference type="EMBL" id="JALBUF010000002">
    <property type="protein sequence ID" value="MCI0182713.1"/>
    <property type="molecule type" value="Genomic_DNA"/>
</dbReference>
<dbReference type="InterPro" id="IPR016185">
    <property type="entry name" value="PreATP-grasp_dom_sf"/>
</dbReference>
<evidence type="ECO:0000256" key="11">
    <source>
        <dbReference type="ARBA" id="ARBA00042864"/>
    </source>
</evidence>
<dbReference type="GO" id="GO:0004637">
    <property type="term" value="F:phosphoribosylamine-glycine ligase activity"/>
    <property type="evidence" value="ECO:0007669"/>
    <property type="project" value="UniProtKB-UniRule"/>
</dbReference>
<comment type="cofactor">
    <cofactor evidence="1">
        <name>Mn(2+)</name>
        <dbReference type="ChEBI" id="CHEBI:29035"/>
    </cofactor>
</comment>
<evidence type="ECO:0000256" key="13">
    <source>
        <dbReference type="PROSITE-ProRule" id="PRU00409"/>
    </source>
</evidence>
<dbReference type="GO" id="GO:0005524">
    <property type="term" value="F:ATP binding"/>
    <property type="evidence" value="ECO:0007669"/>
    <property type="project" value="UniProtKB-UniRule"/>
</dbReference>
<evidence type="ECO:0000256" key="4">
    <source>
        <dbReference type="ARBA" id="ARBA00013255"/>
    </source>
</evidence>
<evidence type="ECO:0000259" key="14">
    <source>
        <dbReference type="PROSITE" id="PS50975"/>
    </source>
</evidence>
<accession>A0A9X1V9R2</accession>
<dbReference type="GO" id="GO:0006189">
    <property type="term" value="P:'de novo' IMP biosynthetic process"/>
    <property type="evidence" value="ECO:0007669"/>
    <property type="project" value="UniProtKB-UniRule"/>
</dbReference>
<evidence type="ECO:0000256" key="2">
    <source>
        <dbReference type="ARBA" id="ARBA00001946"/>
    </source>
</evidence>
<name>A0A9X1V9R2_9BACL</name>
<dbReference type="Gene3D" id="3.30.1490.20">
    <property type="entry name" value="ATP-grasp fold, A domain"/>
    <property type="match status" value="1"/>
</dbReference>
<comment type="similarity">
    <text evidence="9 12">Belongs to the GARS family.</text>
</comment>
<keyword evidence="8 13" id="KW-0067">ATP-binding</keyword>
<gene>
    <name evidence="12 15" type="primary">purD</name>
    <name evidence="15" type="ORF">MM817_00982</name>
</gene>
<sequence length="428" mass="46342">MKVLVIGSGAREHAIVRKLVLDARKDSSAREVFVYAAPGNPGIGMYATCVQIEVTDIERLLAFAIEQKIDLTVVGPEAPLALGIVDRFLAAGLRVFGPTKEAAKLESSKAFARELAERAGIPSPHFKTFSDPGAACNYVESLTGPIVVKADGLAAGKGVVIANTSDEAQKVILTLMEEHAFEGAGDTVVIEQFLVGREVSVMAFVDDSGYALMPLIEDHKQLYAEDRGPNTGGMGTYGPVDFVGEDALQKIRAQVFDRVLMQCRKEGIIFRGVLFAGLMMVDGEPNLIEFNVRFGDPETQVALELLETELLSIFEAVSDDRMNQTPIHFAADSAICVVLTSAGYPESPRKGDVITGIDASQDSEFVYTLHAGTRFSERSSDLVTHGGRVLCVVARGESLALARHRAYERIATISFMGKHYRDDIGLRE</sequence>
<evidence type="ECO:0000256" key="6">
    <source>
        <dbReference type="ARBA" id="ARBA00022741"/>
    </source>
</evidence>
<dbReference type="SMART" id="SM01210">
    <property type="entry name" value="GARS_C"/>
    <property type="match status" value="1"/>
</dbReference>
<dbReference type="InterPro" id="IPR000115">
    <property type="entry name" value="PRibGlycinamide_synth"/>
</dbReference>
<dbReference type="SUPFAM" id="SSF56059">
    <property type="entry name" value="Glutathione synthetase ATP-binding domain-like"/>
    <property type="match status" value="1"/>
</dbReference>
<dbReference type="RefSeq" id="WP_241712326.1">
    <property type="nucleotide sequence ID" value="NZ_JALBUF010000002.1"/>
</dbReference>
<evidence type="ECO:0000313" key="16">
    <source>
        <dbReference type="Proteomes" id="UP001139263"/>
    </source>
</evidence>
<evidence type="ECO:0000256" key="5">
    <source>
        <dbReference type="ARBA" id="ARBA00022598"/>
    </source>
</evidence>
<dbReference type="PANTHER" id="PTHR43472">
    <property type="entry name" value="PHOSPHORIBOSYLAMINE--GLYCINE LIGASE"/>
    <property type="match status" value="1"/>
</dbReference>
<evidence type="ECO:0000256" key="12">
    <source>
        <dbReference type="HAMAP-Rule" id="MF_00138"/>
    </source>
</evidence>
<evidence type="ECO:0000256" key="3">
    <source>
        <dbReference type="ARBA" id="ARBA00005174"/>
    </source>
</evidence>
<dbReference type="Proteomes" id="UP001139263">
    <property type="component" value="Unassembled WGS sequence"/>
</dbReference>
<dbReference type="InterPro" id="IPR011054">
    <property type="entry name" value="Rudment_hybrid_motif"/>
</dbReference>
<keyword evidence="5 12" id="KW-0436">Ligase</keyword>
<dbReference type="InterPro" id="IPR020559">
    <property type="entry name" value="PRibGlycinamide_synth_CS"/>
</dbReference>
<dbReference type="SUPFAM" id="SSF52440">
    <property type="entry name" value="PreATP-grasp domain"/>
    <property type="match status" value="1"/>
</dbReference>
<keyword evidence="16" id="KW-1185">Reference proteome</keyword>
<evidence type="ECO:0000256" key="1">
    <source>
        <dbReference type="ARBA" id="ARBA00001936"/>
    </source>
</evidence>
<organism evidence="15 16">
    <name type="scientific">Sulfoacidibacillus ferrooxidans</name>
    <dbReference type="NCBI Taxonomy" id="2005001"/>
    <lineage>
        <taxon>Bacteria</taxon>
        <taxon>Bacillati</taxon>
        <taxon>Bacillota</taxon>
        <taxon>Bacilli</taxon>
        <taxon>Bacillales</taxon>
        <taxon>Alicyclobacillaceae</taxon>
        <taxon>Sulfoacidibacillus</taxon>
    </lineage>
</organism>
<evidence type="ECO:0000256" key="10">
    <source>
        <dbReference type="ARBA" id="ARBA00042242"/>
    </source>
</evidence>
<evidence type="ECO:0000256" key="8">
    <source>
        <dbReference type="ARBA" id="ARBA00022840"/>
    </source>
</evidence>
<comment type="cofactor">
    <cofactor evidence="2">
        <name>Mg(2+)</name>
        <dbReference type="ChEBI" id="CHEBI:18420"/>
    </cofactor>
</comment>
<dbReference type="Pfam" id="PF01071">
    <property type="entry name" value="GARS_A"/>
    <property type="match status" value="1"/>
</dbReference>